<dbReference type="Pfam" id="PF23123">
    <property type="entry name" value="WDR72_alpha-sol"/>
    <property type="match status" value="1"/>
</dbReference>
<dbReference type="PANTHER" id="PTHR44099">
    <property type="entry name" value="RABCONNECTIN-3B, ISOFORM A"/>
    <property type="match status" value="1"/>
</dbReference>
<evidence type="ECO:0000259" key="3">
    <source>
        <dbReference type="Pfam" id="PF23123"/>
    </source>
</evidence>
<protein>
    <submittedName>
        <fullName evidence="4">WD repeat-containing protein 7</fullName>
    </submittedName>
</protein>
<organism evidence="4 5">
    <name type="scientific">Characodon lateralis</name>
    <dbReference type="NCBI Taxonomy" id="208331"/>
    <lineage>
        <taxon>Eukaryota</taxon>
        <taxon>Metazoa</taxon>
        <taxon>Chordata</taxon>
        <taxon>Craniata</taxon>
        <taxon>Vertebrata</taxon>
        <taxon>Euteleostomi</taxon>
        <taxon>Actinopterygii</taxon>
        <taxon>Neopterygii</taxon>
        <taxon>Teleostei</taxon>
        <taxon>Neoteleostei</taxon>
        <taxon>Acanthomorphata</taxon>
        <taxon>Ovalentaria</taxon>
        <taxon>Atherinomorphae</taxon>
        <taxon>Cyprinodontiformes</taxon>
        <taxon>Goodeidae</taxon>
        <taxon>Characodon</taxon>
    </lineage>
</organism>
<keyword evidence="5" id="KW-1185">Reference proteome</keyword>
<proteinExistence type="predicted"/>
<evidence type="ECO:0000256" key="1">
    <source>
        <dbReference type="ARBA" id="ARBA00022553"/>
    </source>
</evidence>
<reference evidence="4 5" key="1">
    <citation type="submission" date="2021-06" db="EMBL/GenBank/DDBJ databases">
        <authorList>
            <person name="Palmer J.M."/>
        </authorList>
    </citation>
    <scope>NUCLEOTIDE SEQUENCE [LARGE SCALE GENOMIC DNA]</scope>
    <source>
        <strain evidence="4 5">CL_MEX2019</strain>
        <tissue evidence="4">Muscle</tissue>
    </source>
</reference>
<evidence type="ECO:0000313" key="5">
    <source>
        <dbReference type="Proteomes" id="UP001352852"/>
    </source>
</evidence>
<dbReference type="Proteomes" id="UP001352852">
    <property type="component" value="Unassembled WGS sequence"/>
</dbReference>
<dbReference type="PANTHER" id="PTHR44099:SF3">
    <property type="entry name" value="WD REPEAT-CONTAINING PROTEIN 7"/>
    <property type="match status" value="1"/>
</dbReference>
<gene>
    <name evidence="4" type="primary">WDR7_1</name>
    <name evidence="4" type="ORF">CHARACLAT_008654</name>
</gene>
<feature type="region of interest" description="Disordered" evidence="2">
    <location>
        <begin position="73"/>
        <end position="141"/>
    </location>
</feature>
<dbReference type="EMBL" id="JAHUTJ010033299">
    <property type="protein sequence ID" value="MED6276993.1"/>
    <property type="molecule type" value="Genomic_DNA"/>
</dbReference>
<evidence type="ECO:0000313" key="4">
    <source>
        <dbReference type="EMBL" id="MED6276993.1"/>
    </source>
</evidence>
<dbReference type="InterPro" id="IPR049916">
    <property type="entry name" value="WDR72-like"/>
</dbReference>
<feature type="compositionally biased region" description="Acidic residues" evidence="2">
    <location>
        <begin position="101"/>
        <end position="110"/>
    </location>
</feature>
<name>A0ABU7DPH3_9TELE</name>
<feature type="domain" description="WDR72-like alpha-solenoid" evidence="3">
    <location>
        <begin position="25"/>
        <end position="61"/>
    </location>
</feature>
<feature type="compositionally biased region" description="Polar residues" evidence="2">
    <location>
        <begin position="126"/>
        <end position="141"/>
    </location>
</feature>
<accession>A0ABU7DPH3</accession>
<dbReference type="InterPro" id="IPR057848">
    <property type="entry name" value="WDR72_alpha-sol"/>
</dbReference>
<comment type="caution">
    <text evidence="4">The sequence shown here is derived from an EMBL/GenBank/DDBJ whole genome shotgun (WGS) entry which is preliminary data.</text>
</comment>
<evidence type="ECO:0000256" key="2">
    <source>
        <dbReference type="SAM" id="MobiDB-lite"/>
    </source>
</evidence>
<sequence length="141" mass="15528">MHCVMLPDLLGLDKFRPPLLEMLARRWQDRCLEVREAAQALLLAELRRIGQSGRKDTIDAWAPYLPQYVDTVSSPGTAVEASPQAQPPPEAQPVETKAPEEEMDVTDDDITAVTQRGGEKRPTPAPQLNPTILGCITNTVT</sequence>
<keyword evidence="1" id="KW-0597">Phosphoprotein</keyword>